<dbReference type="AlphaFoldDB" id="A0A5E4QVC4"/>
<accession>A0A5E4QVC4</accession>
<reference evidence="1 2" key="1">
    <citation type="submission" date="2017-07" db="EMBL/GenBank/DDBJ databases">
        <authorList>
            <person name="Talla V."/>
            <person name="Backstrom N."/>
        </authorList>
    </citation>
    <scope>NUCLEOTIDE SEQUENCE [LARGE SCALE GENOMIC DNA]</scope>
</reference>
<keyword evidence="2" id="KW-1185">Reference proteome</keyword>
<organism evidence="1 2">
    <name type="scientific">Leptidea sinapis</name>
    <dbReference type="NCBI Taxonomy" id="189913"/>
    <lineage>
        <taxon>Eukaryota</taxon>
        <taxon>Metazoa</taxon>
        <taxon>Ecdysozoa</taxon>
        <taxon>Arthropoda</taxon>
        <taxon>Hexapoda</taxon>
        <taxon>Insecta</taxon>
        <taxon>Pterygota</taxon>
        <taxon>Neoptera</taxon>
        <taxon>Endopterygota</taxon>
        <taxon>Lepidoptera</taxon>
        <taxon>Glossata</taxon>
        <taxon>Ditrysia</taxon>
        <taxon>Papilionoidea</taxon>
        <taxon>Pieridae</taxon>
        <taxon>Dismorphiinae</taxon>
        <taxon>Leptidea</taxon>
    </lineage>
</organism>
<sequence>MEITFIEVQVNALSPPKVDYEESTSKLNIRYSWAQLAMSTYSIVVKAKPVGDGRIQYY</sequence>
<evidence type="ECO:0000313" key="1">
    <source>
        <dbReference type="EMBL" id="VVD01554.1"/>
    </source>
</evidence>
<dbReference type="Proteomes" id="UP000324832">
    <property type="component" value="Unassembled WGS sequence"/>
</dbReference>
<gene>
    <name evidence="1" type="ORF">LSINAPIS_LOCUS11945</name>
</gene>
<proteinExistence type="predicted"/>
<evidence type="ECO:0000313" key="2">
    <source>
        <dbReference type="Proteomes" id="UP000324832"/>
    </source>
</evidence>
<dbReference type="EMBL" id="FZQP02005443">
    <property type="protein sequence ID" value="VVD01554.1"/>
    <property type="molecule type" value="Genomic_DNA"/>
</dbReference>
<name>A0A5E4QVC4_9NEOP</name>
<protein>
    <submittedName>
        <fullName evidence="1">Uncharacterized protein</fullName>
    </submittedName>
</protein>